<dbReference type="EMBL" id="OZ037947">
    <property type="protein sequence ID" value="CAL1706460.1"/>
    <property type="molecule type" value="Genomic_DNA"/>
</dbReference>
<dbReference type="Pfam" id="PF12937">
    <property type="entry name" value="F-box-like"/>
    <property type="match status" value="1"/>
</dbReference>
<dbReference type="SUPFAM" id="SSF81383">
    <property type="entry name" value="F-box domain"/>
    <property type="match status" value="1"/>
</dbReference>
<dbReference type="Gene3D" id="1.20.1280.50">
    <property type="match status" value="1"/>
</dbReference>
<protein>
    <recommendedName>
        <fullName evidence="1">F-box domain-containing protein</fullName>
    </recommendedName>
</protein>
<accession>A0ABP1DF44</accession>
<feature type="domain" description="F-box" evidence="1">
    <location>
        <begin position="18"/>
        <end position="64"/>
    </location>
</feature>
<name>A0ABP1DF44_9APHY</name>
<dbReference type="InterPro" id="IPR036047">
    <property type="entry name" value="F-box-like_dom_sf"/>
</dbReference>
<dbReference type="SMART" id="SM00256">
    <property type="entry name" value="FBOX"/>
    <property type="match status" value="1"/>
</dbReference>
<evidence type="ECO:0000259" key="1">
    <source>
        <dbReference type="PROSITE" id="PS50181"/>
    </source>
</evidence>
<proteinExistence type="predicted"/>
<dbReference type="InterPro" id="IPR001810">
    <property type="entry name" value="F-box_dom"/>
</dbReference>
<gene>
    <name evidence="2" type="ORF">GFSPODELE1_LOCUS5878</name>
</gene>
<keyword evidence="3" id="KW-1185">Reference proteome</keyword>
<dbReference type="Proteomes" id="UP001497453">
    <property type="component" value="Chromosome 4"/>
</dbReference>
<evidence type="ECO:0000313" key="2">
    <source>
        <dbReference type="EMBL" id="CAL1706460.1"/>
    </source>
</evidence>
<dbReference type="PROSITE" id="PS50181">
    <property type="entry name" value="FBOX"/>
    <property type="match status" value="1"/>
</dbReference>
<sequence length="449" mass="50253">MPTYFEFPAAQRIACGTRNSIACLPADVVLEILALLTGPELVNLACTSKTFYYYLNENSLWRGHCARYGLHDLTYFPEMSFRTAYTNLLYPYGSLIGLWANDHPYRGNILQFRLLTGNAKEPGGIVGSIWRLPGSLPISPQCIRVLKIQFAIHAHSSWNGAVEDVIITCEHHTSDIPPQTIHPVSLQVVRGSNRAIFHQAYRRTIPHPDFPGTSAVWYDHCRRLPRLRPTSPDEEVTNQHPLASLYPAVRLPILFTAPSHEQYVPLSGLSVYCRHNACSMLHRPPIQYESILPFSPLYYPVRPPPAHGCDGSASISSGIWFTQTLDPLCLYIGWQQSGGTLGSGCDADIRLRSWVLLGNSSTARGEILWDVKRVSVGESFEFEGHYLRITNVMGKLIKTSVAVSVRLESSDVIVIDFPDMRPMRCLKYDGAFSRSTDDGVGHDTLRQPE</sequence>
<evidence type="ECO:0000313" key="3">
    <source>
        <dbReference type="Proteomes" id="UP001497453"/>
    </source>
</evidence>
<organism evidence="2 3">
    <name type="scientific">Somion occarium</name>
    <dbReference type="NCBI Taxonomy" id="3059160"/>
    <lineage>
        <taxon>Eukaryota</taxon>
        <taxon>Fungi</taxon>
        <taxon>Dikarya</taxon>
        <taxon>Basidiomycota</taxon>
        <taxon>Agaricomycotina</taxon>
        <taxon>Agaricomycetes</taxon>
        <taxon>Polyporales</taxon>
        <taxon>Cerrenaceae</taxon>
        <taxon>Somion</taxon>
    </lineage>
</organism>
<reference evidence="3" key="1">
    <citation type="submission" date="2024-04" db="EMBL/GenBank/DDBJ databases">
        <authorList>
            <person name="Shaw F."/>
            <person name="Minotto A."/>
        </authorList>
    </citation>
    <scope>NUCLEOTIDE SEQUENCE [LARGE SCALE GENOMIC DNA]</scope>
</reference>